<dbReference type="AlphaFoldDB" id="A0AAD7GXI2"/>
<evidence type="ECO:0000313" key="1">
    <source>
        <dbReference type="EMBL" id="KAJ7707315.1"/>
    </source>
</evidence>
<dbReference type="EMBL" id="JARKIE010000005">
    <property type="protein sequence ID" value="KAJ7707315.1"/>
    <property type="molecule type" value="Genomic_DNA"/>
</dbReference>
<gene>
    <name evidence="1" type="ORF">B0H17DRAFT_514847</name>
</gene>
<proteinExistence type="predicted"/>
<dbReference type="Proteomes" id="UP001221757">
    <property type="component" value="Unassembled WGS sequence"/>
</dbReference>
<organism evidence="1 2">
    <name type="scientific">Mycena rosella</name>
    <name type="common">Pink bonnet</name>
    <name type="synonym">Agaricus rosellus</name>
    <dbReference type="NCBI Taxonomy" id="1033263"/>
    <lineage>
        <taxon>Eukaryota</taxon>
        <taxon>Fungi</taxon>
        <taxon>Dikarya</taxon>
        <taxon>Basidiomycota</taxon>
        <taxon>Agaricomycotina</taxon>
        <taxon>Agaricomycetes</taxon>
        <taxon>Agaricomycetidae</taxon>
        <taxon>Agaricales</taxon>
        <taxon>Marasmiineae</taxon>
        <taxon>Mycenaceae</taxon>
        <taxon>Mycena</taxon>
    </lineage>
</organism>
<keyword evidence="2" id="KW-1185">Reference proteome</keyword>
<name>A0AAD7GXI2_MYCRO</name>
<evidence type="ECO:0000313" key="2">
    <source>
        <dbReference type="Proteomes" id="UP001221757"/>
    </source>
</evidence>
<reference evidence="1" key="1">
    <citation type="submission" date="2023-03" db="EMBL/GenBank/DDBJ databases">
        <title>Massive genome expansion in bonnet fungi (Mycena s.s.) driven by repeated elements and novel gene families across ecological guilds.</title>
        <authorList>
            <consortium name="Lawrence Berkeley National Laboratory"/>
            <person name="Harder C.B."/>
            <person name="Miyauchi S."/>
            <person name="Viragh M."/>
            <person name="Kuo A."/>
            <person name="Thoen E."/>
            <person name="Andreopoulos B."/>
            <person name="Lu D."/>
            <person name="Skrede I."/>
            <person name="Drula E."/>
            <person name="Henrissat B."/>
            <person name="Morin E."/>
            <person name="Kohler A."/>
            <person name="Barry K."/>
            <person name="LaButti K."/>
            <person name="Morin E."/>
            <person name="Salamov A."/>
            <person name="Lipzen A."/>
            <person name="Mereny Z."/>
            <person name="Hegedus B."/>
            <person name="Baldrian P."/>
            <person name="Stursova M."/>
            <person name="Weitz H."/>
            <person name="Taylor A."/>
            <person name="Grigoriev I.V."/>
            <person name="Nagy L.G."/>
            <person name="Martin F."/>
            <person name="Kauserud H."/>
        </authorList>
    </citation>
    <scope>NUCLEOTIDE SEQUENCE</scope>
    <source>
        <strain evidence="1">CBHHK067</strain>
    </source>
</reference>
<accession>A0AAD7GXI2</accession>
<sequence>MSHHLHIPSRSSLILNRLNLKSPCFAPALEDTERKIGAIDEECLRAQCAKLVNFATTQKAGFSPLRRLPSGNILVVSRGHDRGSRSLLLACPAVDYIQSVPQVESNSALNTQPLECGPFLRDYGGPVHKSARIAVRFGFPPAEVVGKFAIIAVYNDPPPETILKLLLTVSNRWGDATISLGPSAIHAFRRFNGTFSLLREFDLTCYGERLALGDTFEALPLLEALTLYGFPEDLKLPYGQLKKCQLTGVQSKALCLLQ</sequence>
<protein>
    <submittedName>
        <fullName evidence="1">Uncharacterized protein</fullName>
    </submittedName>
</protein>
<comment type="caution">
    <text evidence="1">The sequence shown here is derived from an EMBL/GenBank/DDBJ whole genome shotgun (WGS) entry which is preliminary data.</text>
</comment>